<proteinExistence type="predicted"/>
<dbReference type="Proteomes" id="UP000830835">
    <property type="component" value="Unassembled WGS sequence"/>
</dbReference>
<evidence type="ECO:0000313" key="1">
    <source>
        <dbReference type="EMBL" id="MCJ2544193.1"/>
    </source>
</evidence>
<sequence>MTVKVIPSRSIKAFRYRVFCLGQDLWNARDPISRANLALQLADAATTLARMEVQAAQPLSSGDSYSLPDAGNL</sequence>
<dbReference type="RefSeq" id="WP_244352502.1">
    <property type="nucleotide sequence ID" value="NZ_JAFIRA010000050.1"/>
</dbReference>
<protein>
    <submittedName>
        <fullName evidence="1">Uncharacterized protein</fullName>
    </submittedName>
</protein>
<evidence type="ECO:0000313" key="2">
    <source>
        <dbReference type="Proteomes" id="UP000830835"/>
    </source>
</evidence>
<accession>A0ABT0CEI9</accession>
<dbReference type="EMBL" id="JAFIRA010000050">
    <property type="protein sequence ID" value="MCJ2544193.1"/>
    <property type="molecule type" value="Genomic_DNA"/>
</dbReference>
<comment type="caution">
    <text evidence="1">The sequence shown here is derived from an EMBL/GenBank/DDBJ whole genome shotgun (WGS) entry which is preliminary data.</text>
</comment>
<name>A0ABT0CEI9_THEVL</name>
<organism evidence="1 2">
    <name type="scientific">Thermostichus vulcanus str. 'Rupite'</name>
    <dbReference type="NCBI Taxonomy" id="2813851"/>
    <lineage>
        <taxon>Bacteria</taxon>
        <taxon>Bacillati</taxon>
        <taxon>Cyanobacteriota</taxon>
        <taxon>Cyanophyceae</taxon>
        <taxon>Thermostichales</taxon>
        <taxon>Thermostichaceae</taxon>
        <taxon>Thermostichus</taxon>
    </lineage>
</organism>
<reference evidence="1" key="1">
    <citation type="submission" date="2021-02" db="EMBL/GenBank/DDBJ databases">
        <title>The CRISPR/cas machinery reduction and long-range gene transfer in the hot spring cyanobacterium Synechococcus.</title>
        <authorList>
            <person name="Dvorak P."/>
            <person name="Jahodarova E."/>
            <person name="Hasler P."/>
            <person name="Poulickova A."/>
        </authorList>
    </citation>
    <scope>NUCLEOTIDE SEQUENCE</scope>
    <source>
        <strain evidence="1">Rupite</strain>
    </source>
</reference>
<keyword evidence="2" id="KW-1185">Reference proteome</keyword>
<gene>
    <name evidence="1" type="ORF">JX360_14990</name>
</gene>